<sequence length="780" mass="88119">MNDVISSKVSKDLYEAARRGDIMEIRRLLQDVTLKKARKVLEHNSIVVEPVLNIAVHFKQENVVRELVEYFGVTVDAKTDEESSPLMQSVLGGNVGILRIISKKLKYPDRGCPIHRVCGGETPNGTQVLKILIHSGADVNLKNTKGLTPLMIVCQKRNSQAQDMVKILLQFGAMVNISSPDGNTALHFAIQQTDEMLKESAWDRLNILKGLVKAGAKLKPNNLGLTPLQLACIKGNAEMLSFLASNFSVDDANLADYHELLASSLYFNKIKRDGKFSIICKLNETHYKAFKQLEIGMKLRTSHDPPLWKFTNQIREEGLLYHVETQTFEELNALKNHGEGLLVELILARQRVLPANAYEDHLMPLIIEYYLYLKNKHHYSQAISLLTHKMRLQLRLTQRKFEHTIIFLLGLFRSYKHSSQWARKDDQRIAEAVVTFIEECYESEPSEKRFLLRWLYLTQMYLLYLCLCNPSIGSTDIENVRRLTERFLSATRAIKKSVLATYAHCEDAYLFGSCTSEPYRAVVGDNSLHVACRHIPKDESNSSDDQHCTCSFDHPTRLSALLQILHSCSEDINAKNSEGKTPLKVLLDRYSTAMTVECRLAVQTLLIEGADPDVKDKLEQTAVHSILTGYLSPSCDVTCHSELKTVLILLLKSGADPNAQDKRGFTPLHHLMEVGNQGCGQDVQNGNRTAGDDNRFSCQEFVDILQSYGGLADLYTPNGRSALDMCKDESLELEMRARLVDSKRSWMTLSRLAGRIIRLQKVSYRDIAPTSLVHIIQLKT</sequence>
<reference evidence="5" key="1">
    <citation type="submission" date="2015-02" db="EMBL/GenBank/DDBJ databases">
        <title>Genome sequencing for Strongylocentrotus purpuratus.</title>
        <authorList>
            <person name="Murali S."/>
            <person name="Liu Y."/>
            <person name="Vee V."/>
            <person name="English A."/>
            <person name="Wang M."/>
            <person name="Skinner E."/>
            <person name="Han Y."/>
            <person name="Muzny D.M."/>
            <person name="Worley K.C."/>
            <person name="Gibbs R.A."/>
        </authorList>
    </citation>
    <scope>NUCLEOTIDE SEQUENCE</scope>
</reference>
<proteinExistence type="predicted"/>
<evidence type="ECO:0000313" key="5">
    <source>
        <dbReference type="Proteomes" id="UP000007110"/>
    </source>
</evidence>
<protein>
    <submittedName>
        <fullName evidence="4">Uncharacterized protein</fullName>
    </submittedName>
</protein>
<dbReference type="PROSITE" id="PS50088">
    <property type="entry name" value="ANK_REPEAT"/>
    <property type="match status" value="1"/>
</dbReference>
<accession>A0A7M7PL29</accession>
<feature type="repeat" description="ANK" evidence="3">
    <location>
        <begin position="145"/>
        <end position="180"/>
    </location>
</feature>
<dbReference type="InterPro" id="IPR036770">
    <property type="entry name" value="Ankyrin_rpt-contain_sf"/>
</dbReference>
<dbReference type="RefSeq" id="XP_030853504.1">
    <property type="nucleotide sequence ID" value="XM_030997644.1"/>
</dbReference>
<keyword evidence="2 3" id="KW-0040">ANK repeat</keyword>
<dbReference type="PANTHER" id="PTHR24201">
    <property type="entry name" value="ANK_REP_REGION DOMAIN-CONTAINING PROTEIN"/>
    <property type="match status" value="1"/>
</dbReference>
<dbReference type="EnsemblMetazoa" id="XM_030997644">
    <property type="protein sequence ID" value="XP_030853504"/>
    <property type="gene ID" value="LOC100892790"/>
</dbReference>
<evidence type="ECO:0000256" key="2">
    <source>
        <dbReference type="ARBA" id="ARBA00023043"/>
    </source>
</evidence>
<dbReference type="PROSITE" id="PS50297">
    <property type="entry name" value="ANK_REP_REGION"/>
    <property type="match status" value="1"/>
</dbReference>
<dbReference type="OMA" id="CYESEPS"/>
<name>A0A7M7PL29_STRPU</name>
<dbReference type="InterPro" id="IPR002110">
    <property type="entry name" value="Ankyrin_rpt"/>
</dbReference>
<dbReference type="InParanoid" id="A0A7M7PL29"/>
<dbReference type="Gene3D" id="1.25.40.20">
    <property type="entry name" value="Ankyrin repeat-containing domain"/>
    <property type="match status" value="4"/>
</dbReference>
<dbReference type="SMART" id="SM00248">
    <property type="entry name" value="ANK"/>
    <property type="match status" value="8"/>
</dbReference>
<keyword evidence="1" id="KW-0677">Repeat</keyword>
<reference evidence="4" key="2">
    <citation type="submission" date="2021-01" db="UniProtKB">
        <authorList>
            <consortium name="EnsemblMetazoa"/>
        </authorList>
    </citation>
    <scope>IDENTIFICATION</scope>
</reference>
<evidence type="ECO:0000256" key="3">
    <source>
        <dbReference type="PROSITE-ProRule" id="PRU00023"/>
    </source>
</evidence>
<dbReference type="GeneID" id="100892790"/>
<dbReference type="Pfam" id="PF12796">
    <property type="entry name" value="Ank_2"/>
    <property type="match status" value="1"/>
</dbReference>
<evidence type="ECO:0000313" key="4">
    <source>
        <dbReference type="EnsemblMetazoa" id="XP_030853504"/>
    </source>
</evidence>
<dbReference type="OrthoDB" id="539213at2759"/>
<dbReference type="SUPFAM" id="SSF48403">
    <property type="entry name" value="Ankyrin repeat"/>
    <property type="match status" value="1"/>
</dbReference>
<keyword evidence="5" id="KW-1185">Reference proteome</keyword>
<evidence type="ECO:0000256" key="1">
    <source>
        <dbReference type="ARBA" id="ARBA00022737"/>
    </source>
</evidence>
<dbReference type="Proteomes" id="UP000007110">
    <property type="component" value="Unassembled WGS sequence"/>
</dbReference>
<dbReference type="KEGG" id="spu:100892790"/>
<dbReference type="PRINTS" id="PR01415">
    <property type="entry name" value="ANKYRIN"/>
</dbReference>
<dbReference type="AlphaFoldDB" id="A0A7M7PL29"/>
<organism evidence="4 5">
    <name type="scientific">Strongylocentrotus purpuratus</name>
    <name type="common">Purple sea urchin</name>
    <dbReference type="NCBI Taxonomy" id="7668"/>
    <lineage>
        <taxon>Eukaryota</taxon>
        <taxon>Metazoa</taxon>
        <taxon>Echinodermata</taxon>
        <taxon>Eleutherozoa</taxon>
        <taxon>Echinozoa</taxon>
        <taxon>Echinoidea</taxon>
        <taxon>Euechinoidea</taxon>
        <taxon>Echinacea</taxon>
        <taxon>Camarodonta</taxon>
        <taxon>Echinidea</taxon>
        <taxon>Strongylocentrotidae</taxon>
        <taxon>Strongylocentrotus</taxon>
    </lineage>
</organism>
<dbReference type="InterPro" id="IPR050776">
    <property type="entry name" value="Ank_Repeat/CDKN_Inhibitor"/>
</dbReference>